<dbReference type="EMBL" id="ML978957">
    <property type="protein sequence ID" value="KAF1933582.1"/>
    <property type="molecule type" value="Genomic_DNA"/>
</dbReference>
<proteinExistence type="predicted"/>
<reference evidence="2" key="1">
    <citation type="journal article" date="2020" name="Stud. Mycol.">
        <title>101 Dothideomycetes genomes: a test case for predicting lifestyles and emergence of pathogens.</title>
        <authorList>
            <person name="Haridas S."/>
            <person name="Albert R."/>
            <person name="Binder M."/>
            <person name="Bloem J."/>
            <person name="Labutti K."/>
            <person name="Salamov A."/>
            <person name="Andreopoulos B."/>
            <person name="Baker S."/>
            <person name="Barry K."/>
            <person name="Bills G."/>
            <person name="Bluhm B."/>
            <person name="Cannon C."/>
            <person name="Castanera R."/>
            <person name="Culley D."/>
            <person name="Daum C."/>
            <person name="Ezra D."/>
            <person name="Gonzalez J."/>
            <person name="Henrissat B."/>
            <person name="Kuo A."/>
            <person name="Liang C."/>
            <person name="Lipzen A."/>
            <person name="Lutzoni F."/>
            <person name="Magnuson J."/>
            <person name="Mondo S."/>
            <person name="Nolan M."/>
            <person name="Ohm R."/>
            <person name="Pangilinan J."/>
            <person name="Park H.-J."/>
            <person name="Ramirez L."/>
            <person name="Alfaro M."/>
            <person name="Sun H."/>
            <person name="Tritt A."/>
            <person name="Yoshinaga Y."/>
            <person name="Zwiers L.-H."/>
            <person name="Turgeon B."/>
            <person name="Goodwin S."/>
            <person name="Spatafora J."/>
            <person name="Crous P."/>
            <person name="Grigoriev I."/>
        </authorList>
    </citation>
    <scope>NUCLEOTIDE SEQUENCE</scope>
    <source>
        <strain evidence="2">CBS 183.55</strain>
    </source>
</reference>
<feature type="compositionally biased region" description="Low complexity" evidence="1">
    <location>
        <begin position="642"/>
        <end position="657"/>
    </location>
</feature>
<evidence type="ECO:0000313" key="2">
    <source>
        <dbReference type="EMBL" id="KAF1933582.1"/>
    </source>
</evidence>
<feature type="compositionally biased region" description="Polar residues" evidence="1">
    <location>
        <begin position="56"/>
        <end position="87"/>
    </location>
</feature>
<evidence type="ECO:0000256" key="1">
    <source>
        <dbReference type="SAM" id="MobiDB-lite"/>
    </source>
</evidence>
<evidence type="ECO:0000313" key="3">
    <source>
        <dbReference type="Proteomes" id="UP000800082"/>
    </source>
</evidence>
<gene>
    <name evidence="2" type="ORF">M421DRAFT_88763</name>
</gene>
<feature type="region of interest" description="Disordered" evidence="1">
    <location>
        <begin position="605"/>
        <end position="702"/>
    </location>
</feature>
<accession>A0A6A5S0D6</accession>
<feature type="region of interest" description="Disordered" evidence="1">
    <location>
        <begin position="208"/>
        <end position="243"/>
    </location>
</feature>
<dbReference type="RefSeq" id="XP_033453830.1">
    <property type="nucleotide sequence ID" value="XM_033597695.1"/>
</dbReference>
<protein>
    <submittedName>
        <fullName evidence="2">Uncharacterized protein</fullName>
    </submittedName>
</protein>
<feature type="compositionally biased region" description="Low complexity" evidence="1">
    <location>
        <begin position="672"/>
        <end position="700"/>
    </location>
</feature>
<dbReference type="AlphaFoldDB" id="A0A6A5S0D6"/>
<sequence length="735" mass="79679">MPAESAMQEPASPPVPDVNKSLESPSPTLPPPKPTIDKPPSTPAAELDSSSTTTTPDATKNTPAMVNSATLHTSQSATAAKNDSTLADISDRPTILDSDNATDMDVTIEQGDVNATPVELQTPLKEGEENDSYINVSLTTADKIKATIIDEDCTPECTMTTSTTTKGLLDSMQEPTVAPGAGSCMEIEGCHEAAGEAHNSTIAEKAAISEDSEDHSFGDEEDTAVESQRHEPAAATPSRSVLPHMRPAFKVPNVQHSNALGARASRFDSLKLSYAKYSQPHCPAPVSRAPRGFYPPAGHLPSRPPLDYDELQRTKAQLMKACSDLEVGRKVHAETRKTFRDEKQASISAAMADMLSDLLQKQADALTAKARMQEKERDLEYREQKIMQLEIYLASGQKQLKWELEQQGIRTMSSIDEANLRREVELRMEHLLSNIGGKISIQVERLRHQDAAQKVREQQFESLIRDALENEIREQAARDMQVKVPDVKVTQGAYERGLAEGKKFGAAKSSKDELKQEFLKGYADCYRTLTVLHNVRNGSIAVGSPEVALLFDLTHPENPHNVGLDIGRMEVPSKRVEAAVGVVISRRSMEEGTRVAAVQGEPEASANVVSHRGHGQAFCNEANPSRSSQAVARLEQTPPAPTQEAQQTQDVQQEQAARSCVSPRPTFAGELRGSSSSGATSHGTSASRSNPRANSNASRAVTVGCIDEGVYAGRRTIRCEEDSEDEAPAPNLIDL</sequence>
<feature type="region of interest" description="Disordered" evidence="1">
    <location>
        <begin position="1"/>
        <end position="100"/>
    </location>
</feature>
<dbReference type="GeneID" id="54355362"/>
<name>A0A6A5S0D6_9PLEO</name>
<dbReference type="Proteomes" id="UP000800082">
    <property type="component" value="Unassembled WGS sequence"/>
</dbReference>
<dbReference type="OrthoDB" id="3794025at2759"/>
<keyword evidence="3" id="KW-1185">Reference proteome</keyword>
<organism evidence="2 3">
    <name type="scientific">Didymella exigua CBS 183.55</name>
    <dbReference type="NCBI Taxonomy" id="1150837"/>
    <lineage>
        <taxon>Eukaryota</taxon>
        <taxon>Fungi</taxon>
        <taxon>Dikarya</taxon>
        <taxon>Ascomycota</taxon>
        <taxon>Pezizomycotina</taxon>
        <taxon>Dothideomycetes</taxon>
        <taxon>Pleosporomycetidae</taxon>
        <taxon>Pleosporales</taxon>
        <taxon>Pleosporineae</taxon>
        <taxon>Didymellaceae</taxon>
        <taxon>Didymella</taxon>
    </lineage>
</organism>